<feature type="domain" description="AAA" evidence="1">
    <location>
        <begin position="18"/>
        <end position="136"/>
    </location>
</feature>
<dbReference type="PANTHER" id="PTHR43566:SF2">
    <property type="entry name" value="DUF4143 DOMAIN-CONTAINING PROTEIN"/>
    <property type="match status" value="1"/>
</dbReference>
<dbReference type="SUPFAM" id="SSF52540">
    <property type="entry name" value="P-loop containing nucleoside triphosphate hydrolases"/>
    <property type="match status" value="1"/>
</dbReference>
<evidence type="ECO:0000313" key="3">
    <source>
        <dbReference type="EMBL" id="TBH20793.1"/>
    </source>
</evidence>
<dbReference type="InterPro" id="IPR036390">
    <property type="entry name" value="WH_DNA-bd_sf"/>
</dbReference>
<keyword evidence="3" id="KW-0547">Nucleotide-binding</keyword>
<dbReference type="Pfam" id="PF13635">
    <property type="entry name" value="DUF4143"/>
    <property type="match status" value="1"/>
</dbReference>
<dbReference type="OrthoDB" id="9801684at2"/>
<dbReference type="Gene3D" id="3.40.50.300">
    <property type="entry name" value="P-loop containing nucleotide triphosphate hydrolases"/>
    <property type="match status" value="1"/>
</dbReference>
<comment type="caution">
    <text evidence="3">The sequence shown here is derived from an EMBL/GenBank/DDBJ whole genome shotgun (WGS) entry which is preliminary data.</text>
</comment>
<accession>A0A4Q9B5B8</accession>
<reference evidence="3 4" key="1">
    <citation type="submission" date="2019-02" db="EMBL/GenBank/DDBJ databases">
        <title>Thermus sp. a novel from hot spring.</title>
        <authorList>
            <person name="Zhao Z."/>
        </authorList>
    </citation>
    <scope>NUCLEOTIDE SEQUENCE [LARGE SCALE GENOMIC DNA]</scope>
    <source>
        <strain evidence="3 4">CFH 72773T</strain>
    </source>
</reference>
<evidence type="ECO:0000313" key="4">
    <source>
        <dbReference type="Proteomes" id="UP000292858"/>
    </source>
</evidence>
<dbReference type="Pfam" id="PF13173">
    <property type="entry name" value="AAA_14"/>
    <property type="match status" value="1"/>
</dbReference>
<dbReference type="EMBL" id="SIJL01000005">
    <property type="protein sequence ID" value="TBH20793.1"/>
    <property type="molecule type" value="Genomic_DNA"/>
</dbReference>
<sequence length="399" mass="44495">MITRRLQPLLEERLRQVPVVVLTGARQVGKTTLALEVGKKLDAHYLDLESDRDRAKLSAAELYLEGYLDRLVILDEVHRMPELFPLLRSLVDRARRAGRKSGLYLLLGSVSPEVSRQAGESLAGRASYLELTPLDPLEVTEGLERLWLRGGFPESFLAPNDGESLRWRQDFLRTYLEREIPALGGRLPAETLRRLLTMLAHLQGETLNLSRLAGSLGLDGRTVSRYLDYLVDLYLLRRLPPYGANVGKRLVKSPKLYLRDSGLVHALLGIGNWETLLGHPVVGASWEGFVVENLLRVAPEGALGFFYRTHAGAEIDLLLVFPSGNLWAVEVKRSLEPKPSRGFHQALADLKPQAAFVVYPGEETYPVTPEVQAIPLPQLMQRLWHLGPQGGTSFPGKEG</sequence>
<evidence type="ECO:0000259" key="1">
    <source>
        <dbReference type="Pfam" id="PF13173"/>
    </source>
</evidence>
<protein>
    <submittedName>
        <fullName evidence="3">ATP-binding protein</fullName>
    </submittedName>
</protein>
<dbReference type="AlphaFoldDB" id="A0A4Q9B5B8"/>
<dbReference type="InterPro" id="IPR025420">
    <property type="entry name" value="DUF4143"/>
</dbReference>
<organism evidence="3 4">
    <name type="scientific">Thermus thermamylovorans</name>
    <dbReference type="NCBI Taxonomy" id="2509362"/>
    <lineage>
        <taxon>Bacteria</taxon>
        <taxon>Thermotogati</taxon>
        <taxon>Deinococcota</taxon>
        <taxon>Deinococci</taxon>
        <taxon>Thermales</taxon>
        <taxon>Thermaceae</taxon>
        <taxon>Thermus</taxon>
    </lineage>
</organism>
<dbReference type="Proteomes" id="UP000292858">
    <property type="component" value="Unassembled WGS sequence"/>
</dbReference>
<feature type="domain" description="DUF4143" evidence="2">
    <location>
        <begin position="177"/>
        <end position="334"/>
    </location>
</feature>
<dbReference type="SUPFAM" id="SSF46785">
    <property type="entry name" value="Winged helix' DNA-binding domain"/>
    <property type="match status" value="1"/>
</dbReference>
<dbReference type="PANTHER" id="PTHR43566">
    <property type="entry name" value="CONSERVED PROTEIN"/>
    <property type="match status" value="1"/>
</dbReference>
<keyword evidence="3" id="KW-0067">ATP-binding</keyword>
<dbReference type="GO" id="GO:0005524">
    <property type="term" value="F:ATP binding"/>
    <property type="evidence" value="ECO:0007669"/>
    <property type="project" value="UniProtKB-KW"/>
</dbReference>
<gene>
    <name evidence="3" type="ORF">ETP66_05085</name>
</gene>
<dbReference type="InterPro" id="IPR027417">
    <property type="entry name" value="P-loop_NTPase"/>
</dbReference>
<proteinExistence type="predicted"/>
<evidence type="ECO:0000259" key="2">
    <source>
        <dbReference type="Pfam" id="PF13635"/>
    </source>
</evidence>
<dbReference type="InterPro" id="IPR041682">
    <property type="entry name" value="AAA_14"/>
</dbReference>
<keyword evidence="4" id="KW-1185">Reference proteome</keyword>
<name>A0A4Q9B5B8_9DEIN</name>